<dbReference type="InterPro" id="IPR050509">
    <property type="entry name" value="CoA-transferase_III"/>
</dbReference>
<name>A0A7W5ZYJ0_9SPHN</name>
<dbReference type="InterPro" id="IPR023606">
    <property type="entry name" value="CoA-Trfase_III_dom_1_sf"/>
</dbReference>
<dbReference type="PANTHER" id="PTHR48228:SF6">
    <property type="entry name" value="L-CARNITINE COA-TRANSFERASE"/>
    <property type="match status" value="1"/>
</dbReference>
<dbReference type="SUPFAM" id="SSF89796">
    <property type="entry name" value="CoA-transferase family III (CaiB/BaiF)"/>
    <property type="match status" value="2"/>
</dbReference>
<organism evidence="2 3">
    <name type="scientific">Novosphingobium hassiacum</name>
    <dbReference type="NCBI Taxonomy" id="173676"/>
    <lineage>
        <taxon>Bacteria</taxon>
        <taxon>Pseudomonadati</taxon>
        <taxon>Pseudomonadota</taxon>
        <taxon>Alphaproteobacteria</taxon>
        <taxon>Sphingomonadales</taxon>
        <taxon>Sphingomonadaceae</taxon>
        <taxon>Novosphingobium</taxon>
    </lineage>
</organism>
<dbReference type="Proteomes" id="UP000562395">
    <property type="component" value="Unassembled WGS sequence"/>
</dbReference>
<sequence length="753" mass="81495">MTAILAGVRIVDLSTNHAAGLAAMLLAEVGAEVVRIEPPSGDPERGTPNFAVIHRSKGSLVLDLKSPDGSGELTRLLAAADVLIHDRMPGDLDGFFDNANLAAQFPDLISSHIGSWPTGHPLAGTPVDEALAMAQAGFCDEQRSAQREGPVYLRFLLGEGGAAYLSAAGIVARLIARDKTGRGGAADTSLVQGALTSVIMFWHRAERETQSLRDGRNKNIPYFTFQCSDGEWLHVMSSPDHAPKMKEGLDALDPHVRAEAVAQKSFPVLPSWGANEIVFRTRPRQEWLDELWAHDVSVQPCLSMGEAYFDEQARANGYVVAIDDPVLGRTLQPGSPLQVNPPAQVRNPAPVIDDARAVVARWAPRPLRAAAGTTLRMPLEGVKVLDLGNFLAGPFAPMIMAMMGAEVIKLEAASGDQMRWVEWSFTACQRGKRAIAVDLKNPAGRKVLERLVKWADIVHHNLRMPAARKLGLDYETLRAINPRIVYAHVSSYGPTGPRKDWPGYDQLFQAACGWEYESAGPGNPPIWNRFGMMDHQCAMASLVATLLALHHRDRTGEGSAVAASLLGAGLLTLRETVVLPDGSIAPYPQLDGDQMGLSPQRRLFCCADGWIMTVTESAGAYDRLLEIAGVDDIAGLERHFIQTSVAVALAEVAAAGGAAVEAMRDQRLPFLDNPANRAARLVATYPHRIYGQFDQVGAFLDFHDMDVKLDRAPPVTGEHSRELLAEFGFTPTEIAEMLDCGLVVAPSEQENLA</sequence>
<reference evidence="2 3" key="1">
    <citation type="submission" date="2020-08" db="EMBL/GenBank/DDBJ databases">
        <title>Genomic Encyclopedia of Type Strains, Phase IV (KMG-IV): sequencing the most valuable type-strain genomes for metagenomic binning, comparative biology and taxonomic classification.</title>
        <authorList>
            <person name="Goeker M."/>
        </authorList>
    </citation>
    <scope>NUCLEOTIDE SEQUENCE [LARGE SCALE GENOMIC DNA]</scope>
    <source>
        <strain evidence="2 3">DSM 14552</strain>
    </source>
</reference>
<keyword evidence="3" id="KW-1185">Reference proteome</keyword>
<comment type="caution">
    <text evidence="2">The sequence shown here is derived from an EMBL/GenBank/DDBJ whole genome shotgun (WGS) entry which is preliminary data.</text>
</comment>
<dbReference type="Gene3D" id="3.40.50.10540">
    <property type="entry name" value="Crotonobetainyl-coa:carnitine coa-transferase, domain 1"/>
    <property type="match status" value="2"/>
</dbReference>
<keyword evidence="1 2" id="KW-0808">Transferase</keyword>
<dbReference type="Pfam" id="PF02515">
    <property type="entry name" value="CoA_transf_3"/>
    <property type="match status" value="2"/>
</dbReference>
<evidence type="ECO:0000313" key="2">
    <source>
        <dbReference type="EMBL" id="MBB3860909.1"/>
    </source>
</evidence>
<dbReference type="AlphaFoldDB" id="A0A7W5ZYJ0"/>
<accession>A0A7W5ZYJ0</accession>
<dbReference type="Gene3D" id="3.30.1540.10">
    <property type="entry name" value="formyl-coa transferase, domain 3"/>
    <property type="match status" value="1"/>
</dbReference>
<proteinExistence type="predicted"/>
<gene>
    <name evidence="2" type="ORF">GGQ88_002178</name>
</gene>
<evidence type="ECO:0000256" key="1">
    <source>
        <dbReference type="ARBA" id="ARBA00022679"/>
    </source>
</evidence>
<dbReference type="GO" id="GO:0016740">
    <property type="term" value="F:transferase activity"/>
    <property type="evidence" value="ECO:0007669"/>
    <property type="project" value="UniProtKB-KW"/>
</dbReference>
<dbReference type="EMBL" id="JACICY010000004">
    <property type="protein sequence ID" value="MBB3860909.1"/>
    <property type="molecule type" value="Genomic_DNA"/>
</dbReference>
<evidence type="ECO:0000313" key="3">
    <source>
        <dbReference type="Proteomes" id="UP000562395"/>
    </source>
</evidence>
<dbReference type="InterPro" id="IPR044855">
    <property type="entry name" value="CoA-Trfase_III_dom3_sf"/>
</dbReference>
<dbReference type="InterPro" id="IPR003673">
    <property type="entry name" value="CoA-Trfase_fam_III"/>
</dbReference>
<dbReference type="RefSeq" id="WP_183613154.1">
    <property type="nucleotide sequence ID" value="NZ_JACICY010000004.1"/>
</dbReference>
<dbReference type="PANTHER" id="PTHR48228">
    <property type="entry name" value="SUCCINYL-COA--D-CITRAMALATE COA-TRANSFERASE"/>
    <property type="match status" value="1"/>
</dbReference>
<protein>
    <submittedName>
        <fullName evidence="2">Crotonobetainyl-CoA:carnitine CoA-transferase CaiB-like acyl-CoA transferase</fullName>
    </submittedName>
</protein>